<evidence type="ECO:0000313" key="2">
    <source>
        <dbReference type="EMBL" id="VAX28664.1"/>
    </source>
</evidence>
<dbReference type="PANTHER" id="PTHR38602">
    <property type="entry name" value="INNER MEMBRANE PROTEIN-RELATED"/>
    <property type="match status" value="1"/>
</dbReference>
<name>A0A3B1CXS4_9ZZZZ</name>
<dbReference type="AlphaFoldDB" id="A0A3B1CXS4"/>
<feature type="transmembrane region" description="Helical" evidence="1">
    <location>
        <begin position="39"/>
        <end position="59"/>
    </location>
</feature>
<evidence type="ECO:0008006" key="3">
    <source>
        <dbReference type="Google" id="ProtNLM"/>
    </source>
</evidence>
<accession>A0A3B1CXS4</accession>
<dbReference type="EMBL" id="UOGG01000063">
    <property type="protein sequence ID" value="VAX28664.1"/>
    <property type="molecule type" value="Genomic_DNA"/>
</dbReference>
<keyword evidence="1" id="KW-0472">Membrane</keyword>
<dbReference type="PANTHER" id="PTHR38602:SF1">
    <property type="entry name" value="INNER MEMBRANE PROTEIN"/>
    <property type="match status" value="1"/>
</dbReference>
<organism evidence="2">
    <name type="scientific">hydrothermal vent metagenome</name>
    <dbReference type="NCBI Taxonomy" id="652676"/>
    <lineage>
        <taxon>unclassified sequences</taxon>
        <taxon>metagenomes</taxon>
        <taxon>ecological metagenomes</taxon>
    </lineage>
</organism>
<sequence length="66" mass="7379">MSFFLAALGLMMVFEGIPYFCFPAQVKSFARRIPEVPDNTLRAIGFALMLMGLLIVYFGRSLVENG</sequence>
<gene>
    <name evidence="2" type="ORF">MNBD_NITROSPINAE05-612</name>
</gene>
<keyword evidence="1" id="KW-0812">Transmembrane</keyword>
<proteinExistence type="predicted"/>
<keyword evidence="1" id="KW-1133">Transmembrane helix</keyword>
<protein>
    <recommendedName>
        <fullName evidence="3">Inner membrane protein YjeT (Clustered with HflC)</fullName>
    </recommendedName>
</protein>
<evidence type="ECO:0000256" key="1">
    <source>
        <dbReference type="SAM" id="Phobius"/>
    </source>
</evidence>
<reference evidence="2" key="1">
    <citation type="submission" date="2018-06" db="EMBL/GenBank/DDBJ databases">
        <authorList>
            <person name="Zhirakovskaya E."/>
        </authorList>
    </citation>
    <scope>NUCLEOTIDE SEQUENCE</scope>
</reference>
<dbReference type="InterPro" id="IPR019201">
    <property type="entry name" value="DUF2065"/>
</dbReference>
<dbReference type="Pfam" id="PF09838">
    <property type="entry name" value="DUF2065"/>
    <property type="match status" value="1"/>
</dbReference>